<sequence>MAKPPEHILVVDDDPRIQEMLARYFEEEGYCVNVAGDGQQMRSCL</sequence>
<dbReference type="SUPFAM" id="SSF52172">
    <property type="entry name" value="CheY-like"/>
    <property type="match status" value="1"/>
</dbReference>
<protein>
    <recommendedName>
        <fullName evidence="2">Response regulatory domain-containing protein</fullName>
    </recommendedName>
</protein>
<dbReference type="GO" id="GO:0000160">
    <property type="term" value="P:phosphorelay signal transduction system"/>
    <property type="evidence" value="ECO:0007669"/>
    <property type="project" value="InterPro"/>
</dbReference>
<dbReference type="InterPro" id="IPR011006">
    <property type="entry name" value="CheY-like_superfamily"/>
</dbReference>
<comment type="caution">
    <text evidence="1">Lacks conserved residue(s) required for the propagation of feature annotation.</text>
</comment>
<gene>
    <name evidence="3" type="ORF">USDA257_p00620</name>
</gene>
<dbReference type="Gene3D" id="3.40.50.2300">
    <property type="match status" value="1"/>
</dbReference>
<dbReference type="EMBL" id="CP003564">
    <property type="protein sequence ID" value="AFL54780.1"/>
    <property type="molecule type" value="Genomic_DNA"/>
</dbReference>
<geneLocation type="plasmid" evidence="4">
    <name>pUSDA257 fragment 1</name>
</geneLocation>
<evidence type="ECO:0000313" key="4">
    <source>
        <dbReference type="Proteomes" id="UP000006180"/>
    </source>
</evidence>
<dbReference type="AlphaFoldDB" id="I3XFX4"/>
<evidence type="ECO:0000313" key="3">
    <source>
        <dbReference type="EMBL" id="AFL54780.1"/>
    </source>
</evidence>
<dbReference type="PROSITE" id="PS50110">
    <property type="entry name" value="RESPONSE_REGULATORY"/>
    <property type="match status" value="1"/>
</dbReference>
<dbReference type="HOGENOM" id="CLU_3205330_0_0_5"/>
<name>I3XFX4_SINF2</name>
<dbReference type="InterPro" id="IPR001789">
    <property type="entry name" value="Sig_transdc_resp-reg_receiver"/>
</dbReference>
<keyword evidence="3" id="KW-0614">Plasmid</keyword>
<reference evidence="3" key="1">
    <citation type="journal article" date="2012" name="J. Bacteriol.">
        <title>Complete genome sequence of the broad-host-range strain Sinorhizobium fredii USDA257.</title>
        <authorList>
            <person name="Schuldes J."/>
            <person name="Rodriguez Orbegoso M."/>
            <person name="Schmeisser C."/>
            <person name="Krishnan H.B."/>
            <person name="Daniel R."/>
            <person name="Streit W.R."/>
        </authorList>
    </citation>
    <scope>NUCLEOTIDE SEQUENCE [LARGE SCALE GENOMIC DNA]</scope>
    <source>
        <strain evidence="3">USDA 257</strain>
        <plasmid evidence="3">pUSDA257</plasmid>
    </source>
</reference>
<proteinExistence type="predicted"/>
<organism evidence="3">
    <name type="scientific">Sinorhizobium fredii (strain USDA 257)</name>
    <dbReference type="NCBI Taxonomy" id="1185652"/>
    <lineage>
        <taxon>Bacteria</taxon>
        <taxon>Pseudomonadati</taxon>
        <taxon>Pseudomonadota</taxon>
        <taxon>Alphaproteobacteria</taxon>
        <taxon>Hyphomicrobiales</taxon>
        <taxon>Rhizobiaceae</taxon>
        <taxon>Sinorhizobium/Ensifer group</taxon>
        <taxon>Sinorhizobium</taxon>
    </lineage>
</organism>
<evidence type="ECO:0000259" key="2">
    <source>
        <dbReference type="PROSITE" id="PS50110"/>
    </source>
</evidence>
<accession>I3XFX4</accession>
<feature type="domain" description="Response regulatory" evidence="2">
    <location>
        <begin position="7"/>
        <end position="45"/>
    </location>
</feature>
<evidence type="ECO:0000256" key="1">
    <source>
        <dbReference type="PROSITE-ProRule" id="PRU00169"/>
    </source>
</evidence>